<dbReference type="Gene3D" id="1.10.10.60">
    <property type="entry name" value="Homeodomain-like"/>
    <property type="match status" value="1"/>
</dbReference>
<gene>
    <name evidence="6" type="ORF">F8O01_09330</name>
</gene>
<keyword evidence="7" id="KW-1185">Reference proteome</keyword>
<feature type="domain" description="HTH tetR-type" evidence="5">
    <location>
        <begin position="13"/>
        <end position="73"/>
    </location>
</feature>
<dbReference type="AlphaFoldDB" id="A0A7J5BRC1"/>
<dbReference type="SUPFAM" id="SSF48498">
    <property type="entry name" value="Tetracyclin repressor-like, C-terminal domain"/>
    <property type="match status" value="1"/>
</dbReference>
<keyword evidence="3" id="KW-0804">Transcription</keyword>
<keyword evidence="1" id="KW-0805">Transcription regulation</keyword>
<dbReference type="InterPro" id="IPR036271">
    <property type="entry name" value="Tet_transcr_reg_TetR-rel_C_sf"/>
</dbReference>
<dbReference type="Proteomes" id="UP000467240">
    <property type="component" value="Unassembled WGS sequence"/>
</dbReference>
<dbReference type="InterPro" id="IPR050109">
    <property type="entry name" value="HTH-type_TetR-like_transc_reg"/>
</dbReference>
<dbReference type="EMBL" id="WBJZ01000010">
    <property type="protein sequence ID" value="KAB1656842.1"/>
    <property type="molecule type" value="Genomic_DNA"/>
</dbReference>
<feature type="DNA-binding region" description="H-T-H motif" evidence="4">
    <location>
        <begin position="36"/>
        <end position="55"/>
    </location>
</feature>
<dbReference type="InterPro" id="IPR011075">
    <property type="entry name" value="TetR_C"/>
</dbReference>
<dbReference type="InterPro" id="IPR001647">
    <property type="entry name" value="HTH_TetR"/>
</dbReference>
<evidence type="ECO:0000256" key="4">
    <source>
        <dbReference type="PROSITE-ProRule" id="PRU00335"/>
    </source>
</evidence>
<name>A0A7J5BRC1_9MICO</name>
<dbReference type="PANTHER" id="PTHR30055">
    <property type="entry name" value="HTH-TYPE TRANSCRIPTIONAL REGULATOR RUTR"/>
    <property type="match status" value="1"/>
</dbReference>
<dbReference type="PANTHER" id="PTHR30055:SF148">
    <property type="entry name" value="TETR-FAMILY TRANSCRIPTIONAL REGULATOR"/>
    <property type="match status" value="1"/>
</dbReference>
<evidence type="ECO:0000256" key="2">
    <source>
        <dbReference type="ARBA" id="ARBA00023125"/>
    </source>
</evidence>
<dbReference type="GO" id="GO:0000976">
    <property type="term" value="F:transcription cis-regulatory region binding"/>
    <property type="evidence" value="ECO:0007669"/>
    <property type="project" value="TreeGrafter"/>
</dbReference>
<dbReference type="InterPro" id="IPR009057">
    <property type="entry name" value="Homeodomain-like_sf"/>
</dbReference>
<evidence type="ECO:0000256" key="1">
    <source>
        <dbReference type="ARBA" id="ARBA00023015"/>
    </source>
</evidence>
<evidence type="ECO:0000256" key="3">
    <source>
        <dbReference type="ARBA" id="ARBA00023163"/>
    </source>
</evidence>
<protein>
    <submittedName>
        <fullName evidence="6">TetR/AcrR family transcriptional regulator</fullName>
    </submittedName>
</protein>
<keyword evidence="2 4" id="KW-0238">DNA-binding</keyword>
<comment type="caution">
    <text evidence="6">The sequence shown here is derived from an EMBL/GenBank/DDBJ whole genome shotgun (WGS) entry which is preliminary data.</text>
</comment>
<dbReference type="SUPFAM" id="SSF46689">
    <property type="entry name" value="Homeodomain-like"/>
    <property type="match status" value="1"/>
</dbReference>
<sequence length="196" mass="21360">MDGVNARPGGRSARIRRSVLDATIGALLENGYDGLGFRDIAATADVSEATLYRRWGNITNLVADAVGEFALDENPIPDTGVLETDLRHLLHSVVTLVERPDVQRLLRGVMALSSDDGTVVAARRAFWHSRFERGAAIVRRAIERGEIPGDVDPGEVIEMLVGASYTRALLTERRTDERMLERSVHAALAMCDAPGL</sequence>
<dbReference type="Pfam" id="PF16859">
    <property type="entry name" value="TetR_C_11"/>
    <property type="match status" value="1"/>
</dbReference>
<dbReference type="GO" id="GO:0003700">
    <property type="term" value="F:DNA-binding transcription factor activity"/>
    <property type="evidence" value="ECO:0007669"/>
    <property type="project" value="TreeGrafter"/>
</dbReference>
<organism evidence="6 7">
    <name type="scientific">Pseudoclavibacter chungangensis</name>
    <dbReference type="NCBI Taxonomy" id="587635"/>
    <lineage>
        <taxon>Bacteria</taxon>
        <taxon>Bacillati</taxon>
        <taxon>Actinomycetota</taxon>
        <taxon>Actinomycetes</taxon>
        <taxon>Micrococcales</taxon>
        <taxon>Microbacteriaceae</taxon>
        <taxon>Pseudoclavibacter</taxon>
    </lineage>
</organism>
<dbReference type="PROSITE" id="PS50977">
    <property type="entry name" value="HTH_TETR_2"/>
    <property type="match status" value="1"/>
</dbReference>
<dbReference type="Pfam" id="PF00440">
    <property type="entry name" value="TetR_N"/>
    <property type="match status" value="1"/>
</dbReference>
<proteinExistence type="predicted"/>
<dbReference type="OrthoDB" id="9796019at2"/>
<dbReference type="RefSeq" id="WP_158040594.1">
    <property type="nucleotide sequence ID" value="NZ_JACCFV010000001.1"/>
</dbReference>
<reference evidence="6 7" key="1">
    <citation type="submission" date="2019-09" db="EMBL/GenBank/DDBJ databases">
        <title>Phylogeny of genus Pseudoclavibacter and closely related genus.</title>
        <authorList>
            <person name="Li Y."/>
        </authorList>
    </citation>
    <scope>NUCLEOTIDE SEQUENCE [LARGE SCALE GENOMIC DNA]</scope>
    <source>
        <strain evidence="6 7">DSM 23821</strain>
    </source>
</reference>
<evidence type="ECO:0000259" key="5">
    <source>
        <dbReference type="PROSITE" id="PS50977"/>
    </source>
</evidence>
<dbReference type="Gene3D" id="1.10.357.10">
    <property type="entry name" value="Tetracycline Repressor, domain 2"/>
    <property type="match status" value="1"/>
</dbReference>
<evidence type="ECO:0000313" key="6">
    <source>
        <dbReference type="EMBL" id="KAB1656842.1"/>
    </source>
</evidence>
<accession>A0A7J5BRC1</accession>
<evidence type="ECO:0000313" key="7">
    <source>
        <dbReference type="Proteomes" id="UP000467240"/>
    </source>
</evidence>